<dbReference type="SUPFAM" id="SSF46955">
    <property type="entry name" value="Putative DNA-binding domain"/>
    <property type="match status" value="1"/>
</dbReference>
<dbReference type="Proteomes" id="UP000663937">
    <property type="component" value="Chromosome"/>
</dbReference>
<dbReference type="SMART" id="SM00422">
    <property type="entry name" value="HTH_MERR"/>
    <property type="match status" value="1"/>
</dbReference>
<evidence type="ECO:0000256" key="1">
    <source>
        <dbReference type="ARBA" id="ARBA00023125"/>
    </source>
</evidence>
<keyword evidence="4" id="KW-1185">Reference proteome</keyword>
<dbReference type="InterPro" id="IPR000551">
    <property type="entry name" value="MerR-type_HTH_dom"/>
</dbReference>
<reference evidence="3" key="1">
    <citation type="submission" date="2021-03" db="EMBL/GenBank/DDBJ databases">
        <title>Pengzhenrongella sicca gen. nov., sp. nov., a new member of suborder Micrococcineae isolated from High-Arctic tundra soil.</title>
        <authorList>
            <person name="Peng F."/>
        </authorList>
    </citation>
    <scope>NUCLEOTIDE SEQUENCE</scope>
    <source>
        <strain evidence="3">LRZ-2</strain>
    </source>
</reference>
<dbReference type="PANTHER" id="PTHR30204">
    <property type="entry name" value="REDOX-CYCLING DRUG-SENSING TRANSCRIPTIONAL ACTIVATOR SOXR"/>
    <property type="match status" value="1"/>
</dbReference>
<gene>
    <name evidence="3" type="ORF">J4E96_09115</name>
</gene>
<organism evidence="3 4">
    <name type="scientific">Pengzhenrongella sicca</name>
    <dbReference type="NCBI Taxonomy" id="2819238"/>
    <lineage>
        <taxon>Bacteria</taxon>
        <taxon>Bacillati</taxon>
        <taxon>Actinomycetota</taxon>
        <taxon>Actinomycetes</taxon>
        <taxon>Micrococcales</taxon>
        <taxon>Pengzhenrongella</taxon>
    </lineage>
</organism>
<name>A0A8A4ZKM6_9MICO</name>
<dbReference type="PANTHER" id="PTHR30204:SF93">
    <property type="entry name" value="HTH MERR-TYPE DOMAIN-CONTAINING PROTEIN"/>
    <property type="match status" value="1"/>
</dbReference>
<dbReference type="RefSeq" id="WP_227425440.1">
    <property type="nucleotide sequence ID" value="NZ_CP071868.1"/>
</dbReference>
<dbReference type="Gene3D" id="1.10.1660.10">
    <property type="match status" value="1"/>
</dbReference>
<dbReference type="Pfam" id="PF13411">
    <property type="entry name" value="MerR_1"/>
    <property type="match status" value="1"/>
</dbReference>
<dbReference type="KEGG" id="psic:J4E96_09115"/>
<protein>
    <submittedName>
        <fullName evidence="3">MerR family DNA-binding transcriptional regulator</fullName>
    </submittedName>
</protein>
<dbReference type="InterPro" id="IPR047057">
    <property type="entry name" value="MerR_fam"/>
</dbReference>
<evidence type="ECO:0000313" key="3">
    <source>
        <dbReference type="EMBL" id="QTE31056.1"/>
    </source>
</evidence>
<keyword evidence="1 3" id="KW-0238">DNA-binding</keyword>
<evidence type="ECO:0000259" key="2">
    <source>
        <dbReference type="PROSITE" id="PS50937"/>
    </source>
</evidence>
<dbReference type="InterPro" id="IPR009061">
    <property type="entry name" value="DNA-bd_dom_put_sf"/>
</dbReference>
<dbReference type="GO" id="GO:0003677">
    <property type="term" value="F:DNA binding"/>
    <property type="evidence" value="ECO:0007669"/>
    <property type="project" value="UniProtKB-KW"/>
</dbReference>
<dbReference type="EMBL" id="CP071868">
    <property type="protein sequence ID" value="QTE31056.1"/>
    <property type="molecule type" value="Genomic_DNA"/>
</dbReference>
<evidence type="ECO:0000313" key="4">
    <source>
        <dbReference type="Proteomes" id="UP000663937"/>
    </source>
</evidence>
<accession>A0A8A4ZKM6</accession>
<dbReference type="PROSITE" id="PS50937">
    <property type="entry name" value="HTH_MERR_2"/>
    <property type="match status" value="1"/>
</dbReference>
<dbReference type="GO" id="GO:0003700">
    <property type="term" value="F:DNA-binding transcription factor activity"/>
    <property type="evidence" value="ECO:0007669"/>
    <property type="project" value="InterPro"/>
</dbReference>
<dbReference type="AlphaFoldDB" id="A0A8A4ZKM6"/>
<proteinExistence type="predicted"/>
<feature type="domain" description="HTH merR-type" evidence="2">
    <location>
        <begin position="2"/>
        <end position="71"/>
    </location>
</feature>
<sequence length="236" mass="26488">MAWSTKQLAKLAGTTVKAIRHYHEIELLDEPHRASNGYKQYEVRHLVSLLRITRLTDLGMPLAQIAAMGRVDVDPDVALRELDEELKVTIARLSRVRAELSLLLGQRSSTDMPAGLGPLVADLSETDRSMLLVYSRVFGLAELRDLRQNMVDMRTNSAAGEFDALPPDADEATRQTLAEQYAPQLSALISRYPWMSDRGSRTLHGAAFTERTIRQALGDLYNPAQLDVYGRIRRML</sequence>